<evidence type="ECO:0000313" key="3">
    <source>
        <dbReference type="Proteomes" id="UP000326396"/>
    </source>
</evidence>
<proteinExistence type="predicted"/>
<gene>
    <name evidence="2" type="ORF">E3N88_00368</name>
</gene>
<comment type="caution">
    <text evidence="2">The sequence shown here is derived from an EMBL/GenBank/DDBJ whole genome shotgun (WGS) entry which is preliminary data.</text>
</comment>
<protein>
    <submittedName>
        <fullName evidence="2">Uncharacterized protein</fullName>
    </submittedName>
</protein>
<sequence>MHVPYHSHQQDLWAYADIDCEVEPPVIRGKVLGHDVIVSADHIRRVCGSQDTPDQPYMLDCYLVRGCFMRCKYEGDVGAGILYKAYMSPQFKYLAHVLIHCLGSRRGGLDDMRETIQCAFVALVLNRPFNFSEMIFTHMKENVALRGDKKFLMYPRFLQQLIDAQLPDLPKINAYIIRLEHMNDITLNRVMSYRGKERKPTVLSLFGHLVRPDYIAIAGRRWRHDDSDSEVEDIVVPDDDSGDDDDGAGGSGAGASASESSVAMSTIAVSSVSVSAAVRDMTTTADVSLVEAGVVTIGAGVSTTVAHDEDVDIDSLLELDFMATTTSTVTTPIDMTATT</sequence>
<reference evidence="2 3" key="1">
    <citation type="submission" date="2019-05" db="EMBL/GenBank/DDBJ databases">
        <title>Mikania micrantha, genome provides insights into the molecular mechanism of rapid growth.</title>
        <authorList>
            <person name="Liu B."/>
        </authorList>
    </citation>
    <scope>NUCLEOTIDE SEQUENCE [LARGE SCALE GENOMIC DNA]</scope>
    <source>
        <strain evidence="2">NLD-2019</strain>
        <tissue evidence="2">Leaf</tissue>
    </source>
</reference>
<evidence type="ECO:0000256" key="1">
    <source>
        <dbReference type="SAM" id="MobiDB-lite"/>
    </source>
</evidence>
<feature type="region of interest" description="Disordered" evidence="1">
    <location>
        <begin position="228"/>
        <end position="257"/>
    </location>
</feature>
<dbReference type="EMBL" id="SZYD01000001">
    <property type="protein sequence ID" value="KAD7477232.1"/>
    <property type="molecule type" value="Genomic_DNA"/>
</dbReference>
<dbReference type="Proteomes" id="UP000326396">
    <property type="component" value="Linkage Group LG1"/>
</dbReference>
<dbReference type="AlphaFoldDB" id="A0A5N6PY92"/>
<keyword evidence="3" id="KW-1185">Reference proteome</keyword>
<accession>A0A5N6PY92</accession>
<evidence type="ECO:0000313" key="2">
    <source>
        <dbReference type="EMBL" id="KAD7477232.1"/>
    </source>
</evidence>
<organism evidence="2 3">
    <name type="scientific">Mikania micrantha</name>
    <name type="common">bitter vine</name>
    <dbReference type="NCBI Taxonomy" id="192012"/>
    <lineage>
        <taxon>Eukaryota</taxon>
        <taxon>Viridiplantae</taxon>
        <taxon>Streptophyta</taxon>
        <taxon>Embryophyta</taxon>
        <taxon>Tracheophyta</taxon>
        <taxon>Spermatophyta</taxon>
        <taxon>Magnoliopsida</taxon>
        <taxon>eudicotyledons</taxon>
        <taxon>Gunneridae</taxon>
        <taxon>Pentapetalae</taxon>
        <taxon>asterids</taxon>
        <taxon>campanulids</taxon>
        <taxon>Asterales</taxon>
        <taxon>Asteraceae</taxon>
        <taxon>Asteroideae</taxon>
        <taxon>Heliantheae alliance</taxon>
        <taxon>Eupatorieae</taxon>
        <taxon>Mikania</taxon>
    </lineage>
</organism>
<feature type="compositionally biased region" description="Acidic residues" evidence="1">
    <location>
        <begin position="228"/>
        <end position="247"/>
    </location>
</feature>
<dbReference type="OrthoDB" id="1749170at2759"/>
<name>A0A5N6PY92_9ASTR</name>